<organism evidence="1 2">
    <name type="scientific">Strongylus vulgaris</name>
    <name type="common">Blood worm</name>
    <dbReference type="NCBI Taxonomy" id="40348"/>
    <lineage>
        <taxon>Eukaryota</taxon>
        <taxon>Metazoa</taxon>
        <taxon>Ecdysozoa</taxon>
        <taxon>Nematoda</taxon>
        <taxon>Chromadorea</taxon>
        <taxon>Rhabditida</taxon>
        <taxon>Rhabditina</taxon>
        <taxon>Rhabditomorpha</taxon>
        <taxon>Strongyloidea</taxon>
        <taxon>Strongylidae</taxon>
        <taxon>Strongylus</taxon>
    </lineage>
</organism>
<dbReference type="EMBL" id="UYYB01107193">
    <property type="protein sequence ID" value="VDM80043.1"/>
    <property type="molecule type" value="Genomic_DNA"/>
</dbReference>
<evidence type="ECO:0000313" key="2">
    <source>
        <dbReference type="Proteomes" id="UP000270094"/>
    </source>
</evidence>
<proteinExistence type="predicted"/>
<dbReference type="OrthoDB" id="25039at2759"/>
<name>A0A3P7JGY2_STRVU</name>
<protein>
    <submittedName>
        <fullName evidence="1">Uncharacterized protein</fullName>
    </submittedName>
</protein>
<dbReference type="Proteomes" id="UP000270094">
    <property type="component" value="Unassembled WGS sequence"/>
</dbReference>
<sequence>MLISSIKLPRKPRYWNVGKIGPNDEDPPNFDNFRPFGPWKTPAAKQFGQVERVCGHIVNRNIYKPSKILLNSGIGRNKAADIGGIGLE</sequence>
<gene>
    <name evidence="1" type="ORF">SVUK_LOCUS15041</name>
</gene>
<reference evidence="1 2" key="1">
    <citation type="submission" date="2018-11" db="EMBL/GenBank/DDBJ databases">
        <authorList>
            <consortium name="Pathogen Informatics"/>
        </authorList>
    </citation>
    <scope>NUCLEOTIDE SEQUENCE [LARGE SCALE GENOMIC DNA]</scope>
</reference>
<dbReference type="AlphaFoldDB" id="A0A3P7JGY2"/>
<evidence type="ECO:0000313" key="1">
    <source>
        <dbReference type="EMBL" id="VDM80043.1"/>
    </source>
</evidence>
<keyword evidence="2" id="KW-1185">Reference proteome</keyword>
<accession>A0A3P7JGY2</accession>